<evidence type="ECO:0000256" key="1">
    <source>
        <dbReference type="SAM" id="Phobius"/>
    </source>
</evidence>
<evidence type="ECO:0000313" key="3">
    <source>
        <dbReference type="Proteomes" id="UP000707206"/>
    </source>
</evidence>
<keyword evidence="1" id="KW-0812">Transmembrane</keyword>
<gene>
    <name evidence="2" type="ORF">FK220_012800</name>
</gene>
<reference evidence="2" key="1">
    <citation type="submission" date="2019-07" db="EMBL/GenBank/DDBJ databases">
        <authorList>
            <person name="De-Chao Zhang Q."/>
        </authorList>
    </citation>
    <scope>NUCLEOTIDE SEQUENCE</scope>
    <source>
        <strain evidence="2">TP-CH-4</strain>
    </source>
</reference>
<sequence length="151" mass="17159">MQPKSFLKTLKFIHTSFLIGLVIVTFFAFWQQNSFIAEMDADDFLIYAVPVLAAIGYFVSQWLFQKMVKGIGKEEPISNKLGAYRTASIIKYALIEGPALFASAAYYLNGNALHLVIGIFMVFYLFRQRPSRQKIETALPLTREEKMGLFG</sequence>
<protein>
    <submittedName>
        <fullName evidence="2">Uncharacterized protein</fullName>
    </submittedName>
</protein>
<dbReference type="AlphaFoldDB" id="A0A967EBC9"/>
<feature type="transmembrane region" description="Helical" evidence="1">
    <location>
        <begin position="44"/>
        <end position="64"/>
    </location>
</feature>
<dbReference type="Proteomes" id="UP000707206">
    <property type="component" value="Unassembled WGS sequence"/>
</dbReference>
<feature type="transmembrane region" description="Helical" evidence="1">
    <location>
        <begin position="107"/>
        <end position="126"/>
    </location>
</feature>
<organism evidence="2 3">
    <name type="scientific">Pelagihabitans pacificus</name>
    <dbReference type="NCBI Taxonomy" id="2696054"/>
    <lineage>
        <taxon>Bacteria</taxon>
        <taxon>Pseudomonadati</taxon>
        <taxon>Bacteroidota</taxon>
        <taxon>Flavobacteriia</taxon>
        <taxon>Flavobacteriales</taxon>
        <taxon>Flavobacteriaceae</taxon>
        <taxon>Pelagihabitans</taxon>
    </lineage>
</organism>
<keyword evidence="1" id="KW-1133">Transmembrane helix</keyword>
<feature type="transmembrane region" description="Helical" evidence="1">
    <location>
        <begin position="12"/>
        <end position="32"/>
    </location>
</feature>
<name>A0A967EBC9_9FLAO</name>
<evidence type="ECO:0000313" key="2">
    <source>
        <dbReference type="EMBL" id="NHF60226.1"/>
    </source>
</evidence>
<accession>A0A967EBC9</accession>
<reference evidence="2" key="2">
    <citation type="submission" date="2020-03" db="EMBL/GenBank/DDBJ databases">
        <title>Flavobacteriaceae bacterium strain TP-CH-4, a member of the family Flavobacteriaceae isolated from a deep-sea seamount.</title>
        <authorList>
            <person name="Zhang D.-C."/>
        </authorList>
    </citation>
    <scope>NUCLEOTIDE SEQUENCE</scope>
    <source>
        <strain evidence="2">TP-CH-4</strain>
    </source>
</reference>
<comment type="caution">
    <text evidence="2">The sequence shown here is derived from an EMBL/GenBank/DDBJ whole genome shotgun (WGS) entry which is preliminary data.</text>
</comment>
<keyword evidence="3" id="KW-1185">Reference proteome</keyword>
<dbReference type="RefSeq" id="WP_152574720.1">
    <property type="nucleotide sequence ID" value="NZ_VIKU02000003.1"/>
</dbReference>
<dbReference type="EMBL" id="VIKU02000003">
    <property type="protein sequence ID" value="NHF60226.1"/>
    <property type="molecule type" value="Genomic_DNA"/>
</dbReference>
<keyword evidence="1" id="KW-0472">Membrane</keyword>
<proteinExistence type="predicted"/>